<reference evidence="2" key="1">
    <citation type="submission" date="2023-08" db="EMBL/GenBank/DDBJ databases">
        <authorList>
            <person name="Chen Y."/>
            <person name="Shah S."/>
            <person name="Dougan E. K."/>
            <person name="Thang M."/>
            <person name="Chan C."/>
        </authorList>
    </citation>
    <scope>NUCLEOTIDE SEQUENCE</scope>
</reference>
<dbReference type="Proteomes" id="UP001178507">
    <property type="component" value="Unassembled WGS sequence"/>
</dbReference>
<keyword evidence="3" id="KW-1185">Reference proteome</keyword>
<dbReference type="AlphaFoldDB" id="A0AA36HTE2"/>
<evidence type="ECO:0000256" key="1">
    <source>
        <dbReference type="SAM" id="MobiDB-lite"/>
    </source>
</evidence>
<organism evidence="2 3">
    <name type="scientific">Effrenium voratum</name>
    <dbReference type="NCBI Taxonomy" id="2562239"/>
    <lineage>
        <taxon>Eukaryota</taxon>
        <taxon>Sar</taxon>
        <taxon>Alveolata</taxon>
        <taxon>Dinophyceae</taxon>
        <taxon>Suessiales</taxon>
        <taxon>Symbiodiniaceae</taxon>
        <taxon>Effrenium</taxon>
    </lineage>
</organism>
<name>A0AA36HTE2_9DINO</name>
<dbReference type="EMBL" id="CAUJNA010000253">
    <property type="protein sequence ID" value="CAJ1374455.1"/>
    <property type="molecule type" value="Genomic_DNA"/>
</dbReference>
<sequence>AERKLRRKWRRHENRLIRRRPWNDDTAAVWNPLPDEVVLLDIPEKEQMRVAQRRQKRGKTWQQCFDLRAKRLRREGKRQLPMVFFTHRLEPEKAAGFVTKYRDLLKTEKEMFAEEEQMFADKDTKSQMVIRRNILTLRQQQVLLWRESGHRWARRLAAKLQCWRGTESTLHERTSLKGTISPEFFTHRLDNAERFLQKYGHALSLDVPKNAPEKGAAEPSQDAQEAVTEPTAPPQPNEAAVELKEAEPSQEAAAEASQEAAAEASQEPSQEPSQESSQHAA</sequence>
<feature type="non-terminal residue" evidence="2">
    <location>
        <position position="281"/>
    </location>
</feature>
<accession>A0AA36HTE2</accession>
<evidence type="ECO:0000313" key="2">
    <source>
        <dbReference type="EMBL" id="CAJ1374455.1"/>
    </source>
</evidence>
<feature type="compositionally biased region" description="Low complexity" evidence="1">
    <location>
        <begin position="249"/>
        <end position="281"/>
    </location>
</feature>
<comment type="caution">
    <text evidence="2">The sequence shown here is derived from an EMBL/GenBank/DDBJ whole genome shotgun (WGS) entry which is preliminary data.</text>
</comment>
<gene>
    <name evidence="2" type="ORF">EVOR1521_LOCUS4011</name>
</gene>
<feature type="region of interest" description="Disordered" evidence="1">
    <location>
        <begin position="207"/>
        <end position="281"/>
    </location>
</feature>
<evidence type="ECO:0000313" key="3">
    <source>
        <dbReference type="Proteomes" id="UP001178507"/>
    </source>
</evidence>
<proteinExistence type="predicted"/>
<protein>
    <submittedName>
        <fullName evidence="2">Uncharacterized protein</fullName>
    </submittedName>
</protein>